<dbReference type="EMBL" id="JAZHPZ010000023">
    <property type="protein sequence ID" value="MEF2969108.1"/>
    <property type="molecule type" value="Genomic_DNA"/>
</dbReference>
<comment type="caution">
    <text evidence="1">The sequence shown here is derived from an EMBL/GenBank/DDBJ whole genome shotgun (WGS) entry which is preliminary data.</text>
</comment>
<evidence type="ECO:0000313" key="1">
    <source>
        <dbReference type="EMBL" id="MEF2969108.1"/>
    </source>
</evidence>
<keyword evidence="2" id="KW-1185">Reference proteome</keyword>
<accession>A0ABU7W0P5</accession>
<sequence>MGSGVDDRQLTAIYIRVPGGVEPGFAQRKLLELACDLGLGVFDIYVDYAWENEDDCRMLEQLLTDSRNRCFGTVLRMSSTFETADRDFVEHLISMLALEGVQLITLGGQYGVVV</sequence>
<dbReference type="RefSeq" id="WP_331849213.1">
    <property type="nucleotide sequence ID" value="NZ_JAZHPZ010000023.1"/>
</dbReference>
<proteinExistence type="predicted"/>
<organism evidence="1 2">
    <name type="scientific">Paenibacillus haidiansis</name>
    <dbReference type="NCBI Taxonomy" id="1574488"/>
    <lineage>
        <taxon>Bacteria</taxon>
        <taxon>Bacillati</taxon>
        <taxon>Bacillota</taxon>
        <taxon>Bacilli</taxon>
        <taxon>Bacillales</taxon>
        <taxon>Paenibacillaceae</taxon>
        <taxon>Paenibacillus</taxon>
    </lineage>
</organism>
<gene>
    <name evidence="1" type="ORF">V3851_25320</name>
</gene>
<reference evidence="1 2" key="1">
    <citation type="submission" date="2024-02" db="EMBL/GenBank/DDBJ databases">
        <title>A nitrogen-fixing paenibacillus bacterium.</title>
        <authorList>
            <person name="Zhang W.L."/>
            <person name="Chen S.F."/>
        </authorList>
    </citation>
    <scope>NUCLEOTIDE SEQUENCE [LARGE SCALE GENOMIC DNA]</scope>
    <source>
        <strain evidence="1 2">M1</strain>
    </source>
</reference>
<evidence type="ECO:0008006" key="3">
    <source>
        <dbReference type="Google" id="ProtNLM"/>
    </source>
</evidence>
<name>A0ABU7W0P5_9BACL</name>
<evidence type="ECO:0000313" key="2">
    <source>
        <dbReference type="Proteomes" id="UP001306950"/>
    </source>
</evidence>
<protein>
    <recommendedName>
        <fullName evidence="3">Resolvase/invertase-type recombinase catalytic domain-containing protein</fullName>
    </recommendedName>
</protein>
<dbReference type="Proteomes" id="UP001306950">
    <property type="component" value="Unassembled WGS sequence"/>
</dbReference>